<accession>A0AAN7MYW5</accession>
<keyword evidence="2" id="KW-1185">Reference proteome</keyword>
<dbReference type="EMBL" id="JAUNZN010000009">
    <property type="protein sequence ID" value="KAK4816284.1"/>
    <property type="molecule type" value="Genomic_DNA"/>
</dbReference>
<dbReference type="AlphaFoldDB" id="A0AAN7MYW5"/>
<evidence type="ECO:0000313" key="2">
    <source>
        <dbReference type="Proteomes" id="UP001333110"/>
    </source>
</evidence>
<name>A0AAN7MYW5_MYCAM</name>
<comment type="caution">
    <text evidence="1">The sequence shown here is derived from an EMBL/GenBank/DDBJ whole genome shotgun (WGS) entry which is preliminary data.</text>
</comment>
<dbReference type="Proteomes" id="UP001333110">
    <property type="component" value="Unassembled WGS sequence"/>
</dbReference>
<protein>
    <submittedName>
        <fullName evidence="1">Uncharacterized protein</fullName>
    </submittedName>
</protein>
<reference evidence="1 2" key="1">
    <citation type="journal article" date="2023" name="J. Hered.">
        <title>Chromosome-level genome of the wood stork (Mycteria americana) provides insight into avian chromosome evolution.</title>
        <authorList>
            <person name="Flamio R. Jr."/>
            <person name="Ramstad K.M."/>
        </authorList>
    </citation>
    <scope>NUCLEOTIDE SEQUENCE [LARGE SCALE GENOMIC DNA]</scope>
    <source>
        <strain evidence="1">JAX WOST 10</strain>
    </source>
</reference>
<sequence length="257" mass="28287">MNLIFPYSGRGFTPLVPNMLSIDSGRKPFLLFFASLAKFSSSCALAFLTPSLHKRAVSLYSSQVTCPCFHCLCSSFLLFSLTSRSQLSHAHLFPSLPDFLHLGTESSCTLWKASLKICQKGHSKVSLQPPLLQAEQPQLSQPFLIGELFQPSDHLRGPPLDPLQQLHVFLVLRTPELDAVLQVESHQSGVEGQNHFPQPAGHTSLDAAQDTVGLLGCERTLPAHVQLFIHQYPPRSFSAGLLSIPSSPSQYEYRGLP</sequence>
<evidence type="ECO:0000313" key="1">
    <source>
        <dbReference type="EMBL" id="KAK4816284.1"/>
    </source>
</evidence>
<organism evidence="1 2">
    <name type="scientific">Mycteria americana</name>
    <name type="common">Wood stork</name>
    <dbReference type="NCBI Taxonomy" id="33587"/>
    <lineage>
        <taxon>Eukaryota</taxon>
        <taxon>Metazoa</taxon>
        <taxon>Chordata</taxon>
        <taxon>Craniata</taxon>
        <taxon>Vertebrata</taxon>
        <taxon>Euteleostomi</taxon>
        <taxon>Archelosauria</taxon>
        <taxon>Archosauria</taxon>
        <taxon>Dinosauria</taxon>
        <taxon>Saurischia</taxon>
        <taxon>Theropoda</taxon>
        <taxon>Coelurosauria</taxon>
        <taxon>Aves</taxon>
        <taxon>Neognathae</taxon>
        <taxon>Neoaves</taxon>
        <taxon>Aequornithes</taxon>
        <taxon>Ciconiiformes</taxon>
        <taxon>Ciconiidae</taxon>
        <taxon>Mycteria</taxon>
    </lineage>
</organism>
<proteinExistence type="predicted"/>
<gene>
    <name evidence="1" type="ORF">QYF61_014582</name>
</gene>